<name>A0A8A4TP20_SULCO</name>
<evidence type="ECO:0000256" key="1">
    <source>
        <dbReference type="SAM" id="MobiDB-lite"/>
    </source>
</evidence>
<accession>A0A8A4TP20</accession>
<dbReference type="EMBL" id="CP071793">
    <property type="protein sequence ID" value="QTD50708.1"/>
    <property type="molecule type" value="Genomic_DNA"/>
</dbReference>
<evidence type="ECO:0000259" key="2">
    <source>
        <dbReference type="Pfam" id="PF08751"/>
    </source>
</evidence>
<feature type="region of interest" description="Disordered" evidence="1">
    <location>
        <begin position="151"/>
        <end position="175"/>
    </location>
</feature>
<dbReference type="KEGG" id="scor:J3U87_34410"/>
<dbReference type="RefSeq" id="WP_237380634.1">
    <property type="nucleotide sequence ID" value="NZ_CP071793.1"/>
</dbReference>
<evidence type="ECO:0000313" key="3">
    <source>
        <dbReference type="EMBL" id="QTD50708.1"/>
    </source>
</evidence>
<dbReference type="AlphaFoldDB" id="A0A8A4TP20"/>
<dbReference type="Proteomes" id="UP000663929">
    <property type="component" value="Chromosome"/>
</dbReference>
<dbReference type="Pfam" id="PF08751">
    <property type="entry name" value="TrwC"/>
    <property type="match status" value="1"/>
</dbReference>
<dbReference type="SUPFAM" id="SSF55464">
    <property type="entry name" value="Origin of replication-binding domain, RBD-like"/>
    <property type="match status" value="1"/>
</dbReference>
<proteinExistence type="predicted"/>
<gene>
    <name evidence="3" type="ORF">J3U87_34410</name>
</gene>
<evidence type="ECO:0000313" key="4">
    <source>
        <dbReference type="Proteomes" id="UP000663929"/>
    </source>
</evidence>
<protein>
    <submittedName>
        <fullName evidence="3">Relaxase domain-containing protein</fullName>
    </submittedName>
</protein>
<keyword evidence="4" id="KW-1185">Reference proteome</keyword>
<dbReference type="InterPro" id="IPR014862">
    <property type="entry name" value="TrwC"/>
</dbReference>
<feature type="compositionally biased region" description="Basic and acidic residues" evidence="1">
    <location>
        <begin position="157"/>
        <end position="175"/>
    </location>
</feature>
<sequence>MTVNFTPCYSADSAKRYYRGADYYDQEMVGQWFGHLADTLGLKGEVDMASFDRLCENRRPDGSRLTPKTVEGRMVGMDITFRSVISEQLTGIARQVRGMTEEQFKKEAPALIKSGETRILESVPDNHAKLREVWPDSKRIFHFDKEPMLQLGPQQHLGDDQKHRDLGHDEPDLER</sequence>
<reference evidence="3" key="1">
    <citation type="submission" date="2021-03" db="EMBL/GenBank/DDBJ databases">
        <title>Acanthopleuribacteraceae sp. M133.</title>
        <authorList>
            <person name="Wang G."/>
        </authorList>
    </citation>
    <scope>NUCLEOTIDE SEQUENCE</scope>
    <source>
        <strain evidence="3">M133</strain>
    </source>
</reference>
<organism evidence="3 4">
    <name type="scientific">Sulfidibacter corallicola</name>
    <dbReference type="NCBI Taxonomy" id="2818388"/>
    <lineage>
        <taxon>Bacteria</taxon>
        <taxon>Pseudomonadati</taxon>
        <taxon>Acidobacteriota</taxon>
        <taxon>Holophagae</taxon>
        <taxon>Acanthopleuribacterales</taxon>
        <taxon>Acanthopleuribacteraceae</taxon>
        <taxon>Sulfidibacter</taxon>
    </lineage>
</organism>
<feature type="domain" description="TrwC relaxase" evidence="2">
    <location>
        <begin position="12"/>
        <end position="82"/>
    </location>
</feature>